<dbReference type="EMBL" id="QEWW01000018">
    <property type="protein sequence ID" value="PWD82863.1"/>
    <property type="molecule type" value="Genomic_DNA"/>
</dbReference>
<comment type="caution">
    <text evidence="1">The sequence shown here is derived from an EMBL/GenBank/DDBJ whole genome shotgun (WGS) entry which is preliminary data.</text>
</comment>
<sequence>QRSPLAGTQFLEERDSKIRHLIGSFCFNHQYLRRCIERREPTIAILLQLHARKSASMMPKIDSSQPIHNADNLITLCRRAVYGRSRE</sequence>
<evidence type="ECO:0000313" key="2">
    <source>
        <dbReference type="Proteomes" id="UP000245059"/>
    </source>
</evidence>
<dbReference type="RefSeq" id="WP_204758307.1">
    <property type="nucleotide sequence ID" value="NZ_QEWW01000018.1"/>
</dbReference>
<name>A0A2U2AJH8_9GAMM</name>
<gene>
    <name evidence="1" type="ORF">DC077_10365</name>
</gene>
<feature type="non-terminal residue" evidence="1">
    <location>
        <position position="1"/>
    </location>
</feature>
<proteinExistence type="predicted"/>
<reference evidence="2" key="1">
    <citation type="submission" date="2018-05" db="EMBL/GenBank/DDBJ databases">
        <title>Ignatzschineria dubaiensis sp. nov., isolated from necrotic foot tissues of dromedaries (Camelus dromedarius) and associated maggots in Dubai, United Arab Emirates.</title>
        <authorList>
            <person name="Tsang C.C."/>
            <person name="Tang J.Y.M."/>
            <person name="Fong J.Y.H."/>
            <person name="Kinne J."/>
            <person name="Lee H.H."/>
            <person name="Joseph M."/>
            <person name="Jose S."/>
            <person name="Schuster R.K."/>
            <person name="Tang Y."/>
            <person name="Sivakumar S."/>
            <person name="Chen J.H.K."/>
            <person name="Teng J.L.L."/>
            <person name="Lau S.K.P."/>
            <person name="Wernery U."/>
            <person name="Woo P.C.Y."/>
        </authorList>
    </citation>
    <scope>NUCLEOTIDE SEQUENCE [LARGE SCALE GENOMIC DNA]</scope>
    <source>
        <strain evidence="2">UAE-HKU57</strain>
    </source>
</reference>
<dbReference type="Proteomes" id="UP000245059">
    <property type="component" value="Unassembled WGS sequence"/>
</dbReference>
<evidence type="ECO:0000313" key="1">
    <source>
        <dbReference type="EMBL" id="PWD82863.1"/>
    </source>
</evidence>
<protein>
    <submittedName>
        <fullName evidence="1">Uncharacterized protein</fullName>
    </submittedName>
</protein>
<dbReference type="AlphaFoldDB" id="A0A2U2AJH8"/>
<accession>A0A2U2AJH8</accession>
<organism evidence="1 2">
    <name type="scientific">Ignatzschineria cameli</name>
    <dbReference type="NCBI Taxonomy" id="2182793"/>
    <lineage>
        <taxon>Bacteria</taxon>
        <taxon>Pseudomonadati</taxon>
        <taxon>Pseudomonadota</taxon>
        <taxon>Gammaproteobacteria</taxon>
        <taxon>Cardiobacteriales</taxon>
        <taxon>Ignatzschineriaceae</taxon>
        <taxon>Ignatzschineria</taxon>
    </lineage>
</organism>